<keyword evidence="3" id="KW-1185">Reference proteome</keyword>
<dbReference type="AlphaFoldDB" id="A0A1S9PIL6"/>
<evidence type="ECO:0000313" key="2">
    <source>
        <dbReference type="EMBL" id="OOQ60796.1"/>
    </source>
</evidence>
<gene>
    <name evidence="2" type="ORF">BC343_22745</name>
</gene>
<evidence type="ECO:0000256" key="1">
    <source>
        <dbReference type="SAM" id="SignalP"/>
    </source>
</evidence>
<reference evidence="2 3" key="1">
    <citation type="submission" date="2016-07" db="EMBL/GenBank/DDBJ databases">
        <title>Genomic analysis of zinc-resistant bacterium Mucilaginibacter pedocola TBZ30.</title>
        <authorList>
            <person name="Huang J."/>
            <person name="Tang J."/>
        </authorList>
    </citation>
    <scope>NUCLEOTIDE SEQUENCE [LARGE SCALE GENOMIC DNA]</scope>
    <source>
        <strain evidence="2 3">TBZ30</strain>
    </source>
</reference>
<organism evidence="2 3">
    <name type="scientific">Mucilaginibacter pedocola</name>
    <dbReference type="NCBI Taxonomy" id="1792845"/>
    <lineage>
        <taxon>Bacteria</taxon>
        <taxon>Pseudomonadati</taxon>
        <taxon>Bacteroidota</taxon>
        <taxon>Sphingobacteriia</taxon>
        <taxon>Sphingobacteriales</taxon>
        <taxon>Sphingobacteriaceae</taxon>
        <taxon>Mucilaginibacter</taxon>
    </lineage>
</organism>
<evidence type="ECO:0000313" key="3">
    <source>
        <dbReference type="Proteomes" id="UP000189739"/>
    </source>
</evidence>
<feature type="chain" id="PRO_5012006737" description="DUF4369 domain-containing protein" evidence="1">
    <location>
        <begin position="23"/>
        <end position="225"/>
    </location>
</feature>
<sequence>MKHIKLLAAAFCISAAINTAHAQLINERDYKVITPKSYMNVEGTPYLTDEWQPGDVKLVNGVTSQEKLMLKYNLVDDMLLFKEKGSDNAMSFVVPVQEFTISPAGDDKVLVKHFRAGYKDIEGNTPTSFYQVLSDGKVQLLRKDTKKALETQEIGSASKTTTFIEKTKYYLVVNGKTTQVKNDKKSLLAVLADKQAQLEDYIKTNKVNFKDDAQLGKLVDYYNTL</sequence>
<accession>A0A1S9PIL6</accession>
<dbReference type="Proteomes" id="UP000189739">
    <property type="component" value="Unassembled WGS sequence"/>
</dbReference>
<evidence type="ECO:0008006" key="4">
    <source>
        <dbReference type="Google" id="ProtNLM"/>
    </source>
</evidence>
<dbReference type="EMBL" id="MBTF01000004">
    <property type="protein sequence ID" value="OOQ60796.1"/>
    <property type="molecule type" value="Genomic_DNA"/>
</dbReference>
<proteinExistence type="predicted"/>
<dbReference type="OrthoDB" id="680837at2"/>
<keyword evidence="1" id="KW-0732">Signal</keyword>
<protein>
    <recommendedName>
        <fullName evidence="4">DUF4369 domain-containing protein</fullName>
    </recommendedName>
</protein>
<comment type="caution">
    <text evidence="2">The sequence shown here is derived from an EMBL/GenBank/DDBJ whole genome shotgun (WGS) entry which is preliminary data.</text>
</comment>
<feature type="signal peptide" evidence="1">
    <location>
        <begin position="1"/>
        <end position="22"/>
    </location>
</feature>
<name>A0A1S9PIL6_9SPHI</name>
<dbReference type="RefSeq" id="WP_078347111.1">
    <property type="nucleotide sequence ID" value="NZ_MBTF01000004.1"/>
</dbReference>
<dbReference type="STRING" id="1792845.BC343_22745"/>